<gene>
    <name evidence="10" type="primary">thiE</name>
    <name evidence="14" type="ORF">C884_00222</name>
</gene>
<feature type="binding site" evidence="10">
    <location>
        <begin position="197"/>
        <end position="198"/>
    </location>
    <ligand>
        <name>2-[(2R,5Z)-2-carboxy-4-methylthiazol-5(2H)-ylidene]ethyl phosphate</name>
        <dbReference type="ChEBI" id="CHEBI:62899"/>
    </ligand>
</feature>
<dbReference type="SUPFAM" id="SSF51391">
    <property type="entry name" value="Thiamin phosphate synthase"/>
    <property type="match status" value="1"/>
</dbReference>
<dbReference type="EC" id="2.5.1.3" evidence="10"/>
<evidence type="ECO:0000256" key="2">
    <source>
        <dbReference type="ARBA" id="ARBA00005165"/>
    </source>
</evidence>
<feature type="binding site" evidence="10">
    <location>
        <begin position="42"/>
        <end position="46"/>
    </location>
    <ligand>
        <name>4-amino-2-methyl-5-(diphosphooxymethyl)pyrimidine</name>
        <dbReference type="ChEBI" id="CHEBI:57841"/>
    </ligand>
</feature>
<feature type="binding site" evidence="10">
    <location>
        <position position="149"/>
    </location>
    <ligand>
        <name>4-amino-2-methyl-5-(diphosphooxymethyl)pyrimidine</name>
        <dbReference type="ChEBI" id="CHEBI:57841"/>
    </ligand>
</feature>
<keyword evidence="3 10" id="KW-0808">Transferase</keyword>
<feature type="binding site" evidence="10">
    <location>
        <position position="98"/>
    </location>
    <ligand>
        <name>Mg(2+)</name>
        <dbReference type="ChEBI" id="CHEBI:18420"/>
    </ligand>
</feature>
<dbReference type="PANTHER" id="PTHR20857:SF15">
    <property type="entry name" value="THIAMINE-PHOSPHATE SYNTHASE"/>
    <property type="match status" value="1"/>
</dbReference>
<dbReference type="InterPro" id="IPR036206">
    <property type="entry name" value="ThiamineP_synth_sf"/>
</dbReference>
<feature type="domain" description="Thiamine phosphate synthase/TenI" evidence="13">
    <location>
        <begin position="12"/>
        <end position="200"/>
    </location>
</feature>
<dbReference type="HAMAP" id="MF_00097">
    <property type="entry name" value="TMP_synthase"/>
    <property type="match status" value="1"/>
</dbReference>
<comment type="catalytic activity">
    <reaction evidence="9 10 11">
        <text>2-[(2R,5Z)-2-carboxy-4-methylthiazol-5(2H)-ylidene]ethyl phosphate + 4-amino-2-methyl-5-(diphosphooxymethyl)pyrimidine + 2 H(+) = thiamine phosphate + CO2 + diphosphate</text>
        <dbReference type="Rhea" id="RHEA:47844"/>
        <dbReference type="ChEBI" id="CHEBI:15378"/>
        <dbReference type="ChEBI" id="CHEBI:16526"/>
        <dbReference type="ChEBI" id="CHEBI:33019"/>
        <dbReference type="ChEBI" id="CHEBI:37575"/>
        <dbReference type="ChEBI" id="CHEBI:57841"/>
        <dbReference type="ChEBI" id="CHEBI:62899"/>
        <dbReference type="EC" id="2.5.1.3"/>
    </reaction>
</comment>
<accession>M2XC68</accession>
<evidence type="ECO:0000256" key="7">
    <source>
        <dbReference type="ARBA" id="ARBA00047334"/>
    </source>
</evidence>
<comment type="function">
    <text evidence="1 10">Condenses 4-methyl-5-(beta-hydroxyethyl)thiazole monophosphate (THZ-P) and 2-methyl-4-amino-5-hydroxymethyl pyrimidine pyrophosphate (HMP-PP) to form thiamine monophosphate (TMP).</text>
</comment>
<sequence>MSPRFDPAALSLYHVTDPQLSRPRSVPEVARLAVEGGASMIQVRAKDASGRELLELLEAVVSAVDGAAPVVVDDRVECHLAARARGIACDGVHIGQSDLPPEDARRLCGPEAIIGLSAASQDEIAAAAALPAGTVDYLGIGAVRATATKPDAPQPLGIDGFARARALSALPAVAIGGIRPEDVAGLMAAGADGVAVVSGICAAADPRLAAQTYRREIQR</sequence>
<comment type="similarity">
    <text evidence="10 11">Belongs to the thiamine-phosphate synthase family.</text>
</comment>
<evidence type="ECO:0000256" key="11">
    <source>
        <dbReference type="RuleBase" id="RU003826"/>
    </source>
</evidence>
<evidence type="ECO:0000256" key="12">
    <source>
        <dbReference type="RuleBase" id="RU004253"/>
    </source>
</evidence>
<dbReference type="GO" id="GO:0004789">
    <property type="term" value="F:thiamine-phosphate diphosphorylase activity"/>
    <property type="evidence" value="ECO:0007669"/>
    <property type="project" value="UniProtKB-UniRule"/>
</dbReference>
<evidence type="ECO:0000313" key="15">
    <source>
        <dbReference type="Proteomes" id="UP000009877"/>
    </source>
</evidence>
<dbReference type="GO" id="GO:0005737">
    <property type="term" value="C:cytoplasm"/>
    <property type="evidence" value="ECO:0007669"/>
    <property type="project" value="TreeGrafter"/>
</dbReference>
<organism evidence="14 15">
    <name type="scientific">Kocuria palustris PEL</name>
    <dbReference type="NCBI Taxonomy" id="1236550"/>
    <lineage>
        <taxon>Bacteria</taxon>
        <taxon>Bacillati</taxon>
        <taxon>Actinomycetota</taxon>
        <taxon>Actinomycetes</taxon>
        <taxon>Micrococcales</taxon>
        <taxon>Micrococcaceae</taxon>
        <taxon>Kocuria</taxon>
    </lineage>
</organism>
<dbReference type="PANTHER" id="PTHR20857">
    <property type="entry name" value="THIAMINE-PHOSPHATE PYROPHOSPHORYLASE"/>
    <property type="match status" value="1"/>
</dbReference>
<evidence type="ECO:0000256" key="4">
    <source>
        <dbReference type="ARBA" id="ARBA00022723"/>
    </source>
</evidence>
<dbReference type="EMBL" id="ANHZ02000010">
    <property type="protein sequence ID" value="EME36661.1"/>
    <property type="molecule type" value="Genomic_DNA"/>
</dbReference>
<comment type="catalytic activity">
    <reaction evidence="7 10 11">
        <text>4-methyl-5-(2-phosphooxyethyl)-thiazole + 4-amino-2-methyl-5-(diphosphooxymethyl)pyrimidine + H(+) = thiamine phosphate + diphosphate</text>
        <dbReference type="Rhea" id="RHEA:22328"/>
        <dbReference type="ChEBI" id="CHEBI:15378"/>
        <dbReference type="ChEBI" id="CHEBI:33019"/>
        <dbReference type="ChEBI" id="CHEBI:37575"/>
        <dbReference type="ChEBI" id="CHEBI:57841"/>
        <dbReference type="ChEBI" id="CHEBI:58296"/>
        <dbReference type="EC" id="2.5.1.3"/>
    </reaction>
</comment>
<keyword evidence="15" id="KW-1185">Reference proteome</keyword>
<comment type="cofactor">
    <cofactor evidence="10">
        <name>Mg(2+)</name>
        <dbReference type="ChEBI" id="CHEBI:18420"/>
    </cofactor>
    <text evidence="10">Binds 1 Mg(2+) ion per subunit.</text>
</comment>
<feature type="binding site" evidence="10">
    <location>
        <position position="117"/>
    </location>
    <ligand>
        <name>4-amino-2-methyl-5-(diphosphooxymethyl)pyrimidine</name>
        <dbReference type="ChEBI" id="CHEBI:57841"/>
    </ligand>
</feature>
<evidence type="ECO:0000256" key="8">
    <source>
        <dbReference type="ARBA" id="ARBA00047851"/>
    </source>
</evidence>
<comment type="caution">
    <text evidence="14">The sequence shown here is derived from an EMBL/GenBank/DDBJ whole genome shotgun (WGS) entry which is preliminary data.</text>
</comment>
<dbReference type="InterPro" id="IPR022998">
    <property type="entry name" value="ThiamineP_synth_TenI"/>
</dbReference>
<dbReference type="GO" id="GO:0009229">
    <property type="term" value="P:thiamine diphosphate biosynthetic process"/>
    <property type="evidence" value="ECO:0007669"/>
    <property type="project" value="UniProtKB-UniRule"/>
</dbReference>
<dbReference type="RefSeq" id="WP_006214636.1">
    <property type="nucleotide sequence ID" value="NZ_ANHZ02000010.1"/>
</dbReference>
<keyword evidence="6 10" id="KW-0784">Thiamine biosynthesis</keyword>
<dbReference type="CDD" id="cd00564">
    <property type="entry name" value="TMP_TenI"/>
    <property type="match status" value="1"/>
</dbReference>
<dbReference type="GO" id="GO:0000287">
    <property type="term" value="F:magnesium ion binding"/>
    <property type="evidence" value="ECO:0007669"/>
    <property type="project" value="UniProtKB-UniRule"/>
</dbReference>
<evidence type="ECO:0000313" key="14">
    <source>
        <dbReference type="EMBL" id="EME36661.1"/>
    </source>
</evidence>
<comment type="catalytic activity">
    <reaction evidence="8 10 11">
        <text>2-(2-carboxy-4-methylthiazol-5-yl)ethyl phosphate + 4-amino-2-methyl-5-(diphosphooxymethyl)pyrimidine + 2 H(+) = thiamine phosphate + CO2 + diphosphate</text>
        <dbReference type="Rhea" id="RHEA:47848"/>
        <dbReference type="ChEBI" id="CHEBI:15378"/>
        <dbReference type="ChEBI" id="CHEBI:16526"/>
        <dbReference type="ChEBI" id="CHEBI:33019"/>
        <dbReference type="ChEBI" id="CHEBI:37575"/>
        <dbReference type="ChEBI" id="CHEBI:57841"/>
        <dbReference type="ChEBI" id="CHEBI:62890"/>
        <dbReference type="EC" id="2.5.1.3"/>
    </reaction>
</comment>
<evidence type="ECO:0000256" key="3">
    <source>
        <dbReference type="ARBA" id="ARBA00022679"/>
    </source>
</evidence>
<evidence type="ECO:0000256" key="6">
    <source>
        <dbReference type="ARBA" id="ARBA00022977"/>
    </source>
</evidence>
<evidence type="ECO:0000256" key="9">
    <source>
        <dbReference type="ARBA" id="ARBA00047883"/>
    </source>
</evidence>
<dbReference type="Proteomes" id="UP000009877">
    <property type="component" value="Unassembled WGS sequence"/>
</dbReference>
<keyword evidence="4 10" id="KW-0479">Metal-binding</keyword>
<proteinExistence type="inferred from homology"/>
<dbReference type="InterPro" id="IPR013785">
    <property type="entry name" value="Aldolase_TIM"/>
</dbReference>
<protein>
    <recommendedName>
        <fullName evidence="10">Thiamine-phosphate synthase</fullName>
        <shortName evidence="10">TP synthase</shortName>
        <shortName evidence="10">TPS</shortName>
        <ecNumber evidence="10">2.5.1.3</ecNumber>
    </recommendedName>
    <alternativeName>
        <fullName evidence="10">Thiamine-phosphate pyrophosphorylase</fullName>
        <shortName evidence="10">TMP pyrophosphorylase</shortName>
        <shortName evidence="10">TMP-PPase</shortName>
    </alternativeName>
</protein>
<dbReference type="STRING" id="71999.KPaMU14_05200"/>
<evidence type="ECO:0000256" key="10">
    <source>
        <dbReference type="HAMAP-Rule" id="MF_00097"/>
    </source>
</evidence>
<dbReference type="NCBIfam" id="TIGR00693">
    <property type="entry name" value="thiE"/>
    <property type="match status" value="1"/>
</dbReference>
<feature type="binding site" evidence="10">
    <location>
        <position position="177"/>
    </location>
    <ligand>
        <name>2-[(2R,5Z)-2-carboxy-4-methylthiazol-5(2H)-ylidene]ethyl phosphate</name>
        <dbReference type="ChEBI" id="CHEBI:62899"/>
    </ligand>
</feature>
<feature type="binding site" evidence="10">
    <location>
        <position position="73"/>
    </location>
    <ligand>
        <name>4-amino-2-methyl-5-(diphosphooxymethyl)pyrimidine</name>
        <dbReference type="ChEBI" id="CHEBI:57841"/>
    </ligand>
</feature>
<dbReference type="GO" id="GO:0009228">
    <property type="term" value="P:thiamine biosynthetic process"/>
    <property type="evidence" value="ECO:0007669"/>
    <property type="project" value="UniProtKB-KW"/>
</dbReference>
<feature type="binding site" evidence="10">
    <location>
        <begin position="146"/>
        <end position="148"/>
    </location>
    <ligand>
        <name>2-[(2R,5Z)-2-carboxy-4-methylthiazol-5(2H)-ylidene]ethyl phosphate</name>
        <dbReference type="ChEBI" id="CHEBI:62899"/>
    </ligand>
</feature>
<dbReference type="InterPro" id="IPR034291">
    <property type="entry name" value="TMP_synthase"/>
</dbReference>
<comment type="pathway">
    <text evidence="2 10 12">Cofactor biosynthesis; thiamine diphosphate biosynthesis; thiamine phosphate from 4-amino-2-methyl-5-diphosphomethylpyrimidine and 4-methyl-5-(2-phosphoethyl)-thiazole: step 1/1.</text>
</comment>
<dbReference type="UniPathway" id="UPA00060">
    <property type="reaction ID" value="UER00141"/>
</dbReference>
<evidence type="ECO:0000259" key="13">
    <source>
        <dbReference type="Pfam" id="PF02581"/>
    </source>
</evidence>
<keyword evidence="5 10" id="KW-0460">Magnesium</keyword>
<dbReference type="Pfam" id="PF02581">
    <property type="entry name" value="TMP-TENI"/>
    <property type="match status" value="1"/>
</dbReference>
<feature type="binding site" evidence="10">
    <location>
        <position position="74"/>
    </location>
    <ligand>
        <name>Mg(2+)</name>
        <dbReference type="ChEBI" id="CHEBI:18420"/>
    </ligand>
</feature>
<reference evidence="14 15" key="1">
    <citation type="journal article" date="2014" name="Genome Announc.">
        <title>Draft Genome Sequence of Kocuria palustris PEL.</title>
        <authorList>
            <person name="Sharma G."/>
            <person name="Khatri I."/>
            <person name="Subramanian S."/>
        </authorList>
    </citation>
    <scope>NUCLEOTIDE SEQUENCE [LARGE SCALE GENOMIC DNA]</scope>
    <source>
        <strain evidence="14 15">PEL</strain>
    </source>
</reference>
<evidence type="ECO:0000256" key="5">
    <source>
        <dbReference type="ARBA" id="ARBA00022842"/>
    </source>
</evidence>
<name>M2XC68_9MICC</name>
<dbReference type="Gene3D" id="3.20.20.70">
    <property type="entry name" value="Aldolase class I"/>
    <property type="match status" value="1"/>
</dbReference>
<dbReference type="AlphaFoldDB" id="M2XC68"/>
<evidence type="ECO:0000256" key="1">
    <source>
        <dbReference type="ARBA" id="ARBA00003814"/>
    </source>
</evidence>